<sequence>MLNESNPFVKIYKRVAAILAEEELKAASENRPKYSVSMHFYKHKSLDLRRYNTPSNNEVAVIFVGENGEPPLNIDFSVQEYSQHLTTLKSTSPNIDPLAFPTFPNGELGWHENLQHREESRTARSRLTMLQFYQYRLAVRENFSPLFYAEKLFHEYCVLAYVRIESQRLLFLRMNQKQLRADKYNNLMDSLYNNDREMVKALEILENLQGTKKEHRPDLIARIFKLKLDELLDDITRKHIFGIPSAWFYTIEFQKRGLPHAHMLIILRNEDKPRSSEDYDKFVCAEIPDPDKDQELFQTVSKNMIHGPCGPGYMNSPCIKNDGIASKCSKNYPKTFCGETRDGTQNGGYAIIRRRDDGRTIKKKDFECDNRWVMPYNPYLCKKFNAHINVEICSSVKSVKYINKYIYKGHDRAKIQITVAPQESSDQSTSSNEHHDEIKAYIDTRDVRTYENIIYNSFRDAAQARGLLFDDQEWERCLDEAIATLLDGGRTAHSRFKIPINSDVDSTSHMSLGSPAAKLLKETHLIIWDEAPMTKYHDIVVVDRLLQDIMKNKLPFGGKTLLFAGDFRQILPVVVNGSRNDIIKASIKHSSMWPNFTQLQLAHNMRAHDDLEFAQWVLKVGDGSANEDGDDHIELPQRCIVDNSILDHIFGVSLNTNDYKSYSMKAILTPKNDDCFQLNDQVVEKIPGLLKIYESSDAVVEDDHNDVLNYPVEYLNSITPAGLPPHIIKLKVEILEQLDSSSRRVLEWRPRIGKRGVGRPQTRWSDDLRRLAGKNWMRLAEDRAQWRATGEAYVQQVDRGNSTIANNYNQKTSAVSSGGIKYADLGPFRDRISGRLVGHAKDRWEIRDLAAAISKAFSLECVYMSAAAHKPSLGRPLDRSEWRALREAYVQQWTSFG</sequence>
<gene>
    <name evidence="1" type="ORF">MSG28_009040</name>
</gene>
<comment type="caution">
    <text evidence="1">The sequence shown here is derived from an EMBL/GenBank/DDBJ whole genome shotgun (WGS) entry which is preliminary data.</text>
</comment>
<accession>A0ACC0KX85</accession>
<protein>
    <submittedName>
        <fullName evidence="1">Uncharacterized protein</fullName>
    </submittedName>
</protein>
<name>A0ACC0KX85_CHOFU</name>
<keyword evidence="2" id="KW-1185">Reference proteome</keyword>
<organism evidence="1 2">
    <name type="scientific">Choristoneura fumiferana</name>
    <name type="common">Spruce budworm moth</name>
    <name type="synonym">Archips fumiferana</name>
    <dbReference type="NCBI Taxonomy" id="7141"/>
    <lineage>
        <taxon>Eukaryota</taxon>
        <taxon>Metazoa</taxon>
        <taxon>Ecdysozoa</taxon>
        <taxon>Arthropoda</taxon>
        <taxon>Hexapoda</taxon>
        <taxon>Insecta</taxon>
        <taxon>Pterygota</taxon>
        <taxon>Neoptera</taxon>
        <taxon>Endopterygota</taxon>
        <taxon>Lepidoptera</taxon>
        <taxon>Glossata</taxon>
        <taxon>Ditrysia</taxon>
        <taxon>Tortricoidea</taxon>
        <taxon>Tortricidae</taxon>
        <taxon>Tortricinae</taxon>
        <taxon>Choristoneura</taxon>
    </lineage>
</organism>
<evidence type="ECO:0000313" key="2">
    <source>
        <dbReference type="Proteomes" id="UP001064048"/>
    </source>
</evidence>
<evidence type="ECO:0000313" key="1">
    <source>
        <dbReference type="EMBL" id="KAI8440686.1"/>
    </source>
</evidence>
<dbReference type="EMBL" id="CM046115">
    <property type="protein sequence ID" value="KAI8440686.1"/>
    <property type="molecule type" value="Genomic_DNA"/>
</dbReference>
<dbReference type="Proteomes" id="UP001064048">
    <property type="component" value="Chromosome 15"/>
</dbReference>
<proteinExistence type="predicted"/>
<reference evidence="1 2" key="1">
    <citation type="journal article" date="2022" name="Genome Biol. Evol.">
        <title>The Spruce Budworm Genome: Reconstructing the Evolutionary History of Antifreeze Proteins.</title>
        <authorList>
            <person name="Beliveau C."/>
            <person name="Gagne P."/>
            <person name="Picq S."/>
            <person name="Vernygora O."/>
            <person name="Keeling C.I."/>
            <person name="Pinkney K."/>
            <person name="Doucet D."/>
            <person name="Wen F."/>
            <person name="Johnston J.S."/>
            <person name="Maaroufi H."/>
            <person name="Boyle B."/>
            <person name="Laroche J."/>
            <person name="Dewar K."/>
            <person name="Juretic N."/>
            <person name="Blackburn G."/>
            <person name="Nisole A."/>
            <person name="Brunet B."/>
            <person name="Brandao M."/>
            <person name="Lumley L."/>
            <person name="Duan J."/>
            <person name="Quan G."/>
            <person name="Lucarotti C.J."/>
            <person name="Roe A.D."/>
            <person name="Sperling F.A.H."/>
            <person name="Levesque R.C."/>
            <person name="Cusson M."/>
        </authorList>
    </citation>
    <scope>NUCLEOTIDE SEQUENCE [LARGE SCALE GENOMIC DNA]</scope>
    <source>
        <strain evidence="1">Glfc:IPQL:Cfum</strain>
    </source>
</reference>